<name>A0A848G2A0_9RHOO</name>
<reference evidence="3 4" key="1">
    <citation type="submission" date="2020-04" db="EMBL/GenBank/DDBJ databases">
        <title>Zoogloea sp. G-4-1-14 isolated from soil.</title>
        <authorList>
            <person name="Dahal R.H."/>
        </authorList>
    </citation>
    <scope>NUCLEOTIDE SEQUENCE [LARGE SCALE GENOMIC DNA]</scope>
    <source>
        <strain evidence="3 4">G-4-1-14</strain>
    </source>
</reference>
<evidence type="ECO:0000259" key="2">
    <source>
        <dbReference type="Pfam" id="PF01370"/>
    </source>
</evidence>
<gene>
    <name evidence="3" type="ORF">HHL15_05245</name>
</gene>
<dbReference type="RefSeq" id="WP_169144780.1">
    <property type="nucleotide sequence ID" value="NZ_JABBGA010000003.1"/>
</dbReference>
<feature type="transmembrane region" description="Helical" evidence="1">
    <location>
        <begin position="394"/>
        <end position="413"/>
    </location>
</feature>
<keyword evidence="1" id="KW-1133">Transmembrane helix</keyword>
<feature type="transmembrane region" description="Helical" evidence="1">
    <location>
        <begin position="368"/>
        <end position="388"/>
    </location>
</feature>
<dbReference type="Pfam" id="PF13781">
    <property type="entry name" value="DoxX_3"/>
    <property type="match status" value="1"/>
</dbReference>
<protein>
    <submittedName>
        <fullName evidence="3">SDR family oxidoreductase</fullName>
    </submittedName>
</protein>
<dbReference type="GO" id="GO:0044877">
    <property type="term" value="F:protein-containing complex binding"/>
    <property type="evidence" value="ECO:0007669"/>
    <property type="project" value="TreeGrafter"/>
</dbReference>
<sequence>MRVLVCGASGLIGQAICDRFTHAGHQVIRGVRHPVGPADILIDYATDTDCWCWAGRLEGIDVVVNAVGIITESPSARFDDIHHRAPAALFAACLRAGVRRVIQISALGAERGDTPYFRSKHAADRFLSGLPLEWQILRPSLVHGQAGGSAALFRMLASLPVIPVPDVGQAIFQPIHIDDLAEGVLRAAQPTEPAGQQVDMVGASPVSFRAMLEHYRRAMGLGEALYLKVPARLMGGVARLSAWLPGASLTPDTWRMLRAGNAGSMAGTTRLLGHPPRRIEQFMAPAEAELLGLRALAAWQSGLLRHALAWVWIATAWVSLMAHPVAESLALLGRAGISGWPAILALHAASVLDLAMGVACIRYPGRALWGAQAALVIAYTGIIVMTMPEFLTHPFGPVLKNLPILAILFILSAEPRSWTI</sequence>
<evidence type="ECO:0000313" key="3">
    <source>
        <dbReference type="EMBL" id="NML25135.1"/>
    </source>
</evidence>
<comment type="caution">
    <text evidence="3">The sequence shown here is derived from an EMBL/GenBank/DDBJ whole genome shotgun (WGS) entry which is preliminary data.</text>
</comment>
<dbReference type="PANTHER" id="PTHR12126:SF11">
    <property type="entry name" value="NADH DEHYDROGENASE [UBIQUINONE] 1 ALPHA SUBCOMPLEX SUBUNIT 9, MITOCHONDRIAL"/>
    <property type="match status" value="1"/>
</dbReference>
<keyword evidence="1" id="KW-0472">Membrane</keyword>
<dbReference type="Pfam" id="PF01370">
    <property type="entry name" value="Epimerase"/>
    <property type="match status" value="1"/>
</dbReference>
<dbReference type="SUPFAM" id="SSF51735">
    <property type="entry name" value="NAD(P)-binding Rossmann-fold domains"/>
    <property type="match status" value="1"/>
</dbReference>
<accession>A0A848G2A0</accession>
<feature type="transmembrane region" description="Helical" evidence="1">
    <location>
        <begin position="342"/>
        <end position="361"/>
    </location>
</feature>
<keyword evidence="4" id="KW-1185">Reference proteome</keyword>
<dbReference type="PANTHER" id="PTHR12126">
    <property type="entry name" value="NADH-UBIQUINONE OXIDOREDUCTASE 39 KDA SUBUNIT-RELATED"/>
    <property type="match status" value="1"/>
</dbReference>
<dbReference type="InterPro" id="IPR001509">
    <property type="entry name" value="Epimerase_deHydtase"/>
</dbReference>
<organism evidence="3 4">
    <name type="scientific">Zoogloea dura</name>
    <dbReference type="NCBI Taxonomy" id="2728840"/>
    <lineage>
        <taxon>Bacteria</taxon>
        <taxon>Pseudomonadati</taxon>
        <taxon>Pseudomonadota</taxon>
        <taxon>Betaproteobacteria</taxon>
        <taxon>Rhodocyclales</taxon>
        <taxon>Zoogloeaceae</taxon>
        <taxon>Zoogloea</taxon>
    </lineage>
</organism>
<dbReference type="InterPro" id="IPR036291">
    <property type="entry name" value="NAD(P)-bd_dom_sf"/>
</dbReference>
<dbReference type="InterPro" id="IPR025695">
    <property type="entry name" value="DoxX-like"/>
</dbReference>
<dbReference type="EMBL" id="JABBGA010000003">
    <property type="protein sequence ID" value="NML25135.1"/>
    <property type="molecule type" value="Genomic_DNA"/>
</dbReference>
<proteinExistence type="predicted"/>
<evidence type="ECO:0000313" key="4">
    <source>
        <dbReference type="Proteomes" id="UP000580043"/>
    </source>
</evidence>
<dbReference type="InterPro" id="IPR051207">
    <property type="entry name" value="ComplexI_NDUFA9_subunit"/>
</dbReference>
<dbReference type="Proteomes" id="UP000580043">
    <property type="component" value="Unassembled WGS sequence"/>
</dbReference>
<keyword evidence="1" id="KW-0812">Transmembrane</keyword>
<dbReference type="Gene3D" id="3.40.50.720">
    <property type="entry name" value="NAD(P)-binding Rossmann-like Domain"/>
    <property type="match status" value="1"/>
</dbReference>
<evidence type="ECO:0000256" key="1">
    <source>
        <dbReference type="SAM" id="Phobius"/>
    </source>
</evidence>
<feature type="domain" description="NAD-dependent epimerase/dehydratase" evidence="2">
    <location>
        <begin position="3"/>
        <end position="190"/>
    </location>
</feature>
<dbReference type="AlphaFoldDB" id="A0A848G2A0"/>